<proteinExistence type="predicted"/>
<dbReference type="RefSeq" id="XP_008621063.1">
    <property type="nucleotide sequence ID" value="XM_008622841.1"/>
</dbReference>
<sequence>MSVAPPEVWAIPRRTTLGPSPSLGPPTGRRWSFLGLGYALATVSLSIYALQLLQTYLENDLIWPQFRALALQPVLVDAFNLHLTLLPSTAHFELLASALAVPSSGAPVFATYPRLALYTDSLPLTDVVIGLRQVGAGAVTHMMAQYCYVDLRRRWELAHTAQRQARCAEKHATNAAVHLEAVLRNIDMPAWLGLYAGFFLPLIGDAVSPAFVQALVNHTWAPVEDEARLWSAHGYEVFVLNWANLRQLGLVETIRVENELGAITTLHIKAIAPVDRYALWTSHAMFASFENDLGNFLLGPNMSLVRNAPNWYGYILPFAMEIYSLPYPLNTLNQALHDHLGSLGSVDLWMLRPPPSLLAYVAAYQHHLQNAKQASSDVATALDAFETTVLHPTPRAWQSTDLVFLGGNPMCAFGAPCSFVQESFGFDDTCATQRPWTSTWTSTSILFALSIESNHGIDVAAICHSSGLVLAEAASCQRTLSAAMAIYNRLPPLAQFNVTGMMADVEGLTLSTLQFVQNISSSSSAVDVRSQLLLPHDALRWRVFGWTSLFEWALGQREAVAFEGDMQTFHLLSYAYAPIDQFVNPLDVGLSLSGYLFNLCAYLTFGLCVALSALLLAAMSRRHHLFFAHGFLFNRVASTTWVGRPMLLVRALAAIVCLATASVSVQQLSTTGDRTFVATPRSLLESAILSGETLWLSYALDECLCHASSSLRMRKYVPWTAMMAFCVCWFLDVVASPQLAASLGRQCKPIAMDTYLMCDSGVVQVGHRTRVYLLIAVHVGLALLGVLWSQCLVQRRTSGESSVVPSVVLHGAATTYMGSPDATARSFDLDQLSAILCGLLIFEVRGTLYVGDVALWRVLPATMYGIRRFNDVYIFPATRQYAQTAVLAFGPPSPPSIALPTLSRPSAVAMAGALLPKTTPLALVHRVAHASVSLVGLLYVSLSLFANATYMTVTSPRVLANDFYWGNFNSSGGHTLNRLLATDHDAQAAFFSLPRKQYIGPFPSDFASPGVAYTGGNLLCGDDQAGSPMVFSSVDSTPIFRAFSATNACYRLVFEFFQPDPFLVLFALSGFHTAAELSNHTLLKLCEWDYSPGGNCNLVYESSRRFLLESSSVFADAASVAAKVAADVDALEVQFVQYLRNGSSHMLYHRGILDAAKIDISWIYFGWCFSYAWAAGTREVVSFQGDARRVTAISGPLSPLTIQPNPAEIPQNFSFVLMACVQYITCVFVVLAAGIAVLTLRRLEHCEGRHLFQMNRMIGLVWIGWPFLLLRSLTAMVLLHTSSLTLTQVGGLARFTSPALPWYSLVLVSGEVNWLVYVLNDLFSIATTELTHAYANHSAVLTWILMLLWISVAPCQHAATLQRACTSINMDDRLECHSASIRVGQFSRLPTTLAIALGSLVVTYSVARWRHRTLRPSPPSAFLSSPAKYMFVVTDWCVDGVLYLDAMSALLAGLLSFEMMENIVILDVKKWRLLVVARRRLGKDAPPHLRHAIPLLE</sequence>
<dbReference type="OrthoDB" id="64754at2759"/>
<keyword evidence="1" id="KW-1133">Transmembrane helix</keyword>
<dbReference type="GeneID" id="19957350"/>
<reference evidence="2 3" key="1">
    <citation type="submission" date="2012-04" db="EMBL/GenBank/DDBJ databases">
        <title>The Genome Sequence of Saprolegnia declina VS20.</title>
        <authorList>
            <consortium name="The Broad Institute Genome Sequencing Platform"/>
            <person name="Russ C."/>
            <person name="Nusbaum C."/>
            <person name="Tyler B."/>
            <person name="van West P."/>
            <person name="Dieguez-Uribeondo J."/>
            <person name="de Bruijn I."/>
            <person name="Tripathy S."/>
            <person name="Jiang R."/>
            <person name="Young S.K."/>
            <person name="Zeng Q."/>
            <person name="Gargeya S."/>
            <person name="Fitzgerald M."/>
            <person name="Haas B."/>
            <person name="Abouelleil A."/>
            <person name="Alvarado L."/>
            <person name="Arachchi H.M."/>
            <person name="Berlin A."/>
            <person name="Chapman S.B."/>
            <person name="Goldberg J."/>
            <person name="Griggs A."/>
            <person name="Gujja S."/>
            <person name="Hansen M."/>
            <person name="Howarth C."/>
            <person name="Imamovic A."/>
            <person name="Larimer J."/>
            <person name="McCowen C."/>
            <person name="Montmayeur A."/>
            <person name="Murphy C."/>
            <person name="Neiman D."/>
            <person name="Pearson M."/>
            <person name="Priest M."/>
            <person name="Roberts A."/>
            <person name="Saif S."/>
            <person name="Shea T."/>
            <person name="Sisk P."/>
            <person name="Sykes S."/>
            <person name="Wortman J."/>
            <person name="Nusbaum C."/>
            <person name="Birren B."/>
        </authorList>
    </citation>
    <scope>NUCLEOTIDE SEQUENCE [LARGE SCALE GENOMIC DNA]</scope>
    <source>
        <strain evidence="2 3">VS20</strain>
    </source>
</reference>
<evidence type="ECO:0000313" key="3">
    <source>
        <dbReference type="Proteomes" id="UP000030762"/>
    </source>
</evidence>
<feature type="transmembrane region" description="Helical" evidence="1">
    <location>
        <begin position="1300"/>
        <end position="1319"/>
    </location>
</feature>
<feature type="transmembrane region" description="Helical" evidence="1">
    <location>
        <begin position="1331"/>
        <end position="1352"/>
    </location>
</feature>
<dbReference type="Proteomes" id="UP000030762">
    <property type="component" value="Unassembled WGS sequence"/>
</dbReference>
<feature type="transmembrane region" description="Helical" evidence="1">
    <location>
        <begin position="716"/>
        <end position="735"/>
    </location>
</feature>
<evidence type="ECO:0000313" key="2">
    <source>
        <dbReference type="EMBL" id="EQC25499.1"/>
    </source>
</evidence>
<dbReference type="InParanoid" id="T0PJG1"/>
<feature type="transmembrane region" description="Helical" evidence="1">
    <location>
        <begin position="595"/>
        <end position="617"/>
    </location>
</feature>
<keyword evidence="1" id="KW-0812">Transmembrane</keyword>
<organism evidence="2 3">
    <name type="scientific">Saprolegnia diclina (strain VS20)</name>
    <dbReference type="NCBI Taxonomy" id="1156394"/>
    <lineage>
        <taxon>Eukaryota</taxon>
        <taxon>Sar</taxon>
        <taxon>Stramenopiles</taxon>
        <taxon>Oomycota</taxon>
        <taxon>Saprolegniomycetes</taxon>
        <taxon>Saprolegniales</taxon>
        <taxon>Saprolegniaceae</taxon>
        <taxon>Saprolegnia</taxon>
    </lineage>
</organism>
<feature type="transmembrane region" description="Helical" evidence="1">
    <location>
        <begin position="1389"/>
        <end position="1407"/>
    </location>
</feature>
<gene>
    <name evidence="2" type="ORF">SDRG_16623</name>
</gene>
<protein>
    <submittedName>
        <fullName evidence="2">Uncharacterized protein</fullName>
    </submittedName>
</protein>
<dbReference type="OMA" id="LECHSAS"/>
<feature type="transmembrane region" description="Helical" evidence="1">
    <location>
        <begin position="771"/>
        <end position="788"/>
    </location>
</feature>
<keyword evidence="3" id="KW-1185">Reference proteome</keyword>
<keyword evidence="1" id="KW-0472">Membrane</keyword>
<feature type="transmembrane region" description="Helical" evidence="1">
    <location>
        <begin position="1213"/>
        <end position="1238"/>
    </location>
</feature>
<accession>T0PJG1</accession>
<name>T0PJG1_SAPDV</name>
<dbReference type="VEuPathDB" id="FungiDB:SDRG_16623"/>
<feature type="transmembrane region" description="Helical" evidence="1">
    <location>
        <begin position="1259"/>
        <end position="1280"/>
    </location>
</feature>
<dbReference type="EMBL" id="JH767271">
    <property type="protein sequence ID" value="EQC25499.1"/>
    <property type="molecule type" value="Genomic_DNA"/>
</dbReference>
<evidence type="ECO:0000256" key="1">
    <source>
        <dbReference type="SAM" id="Phobius"/>
    </source>
</evidence>